<dbReference type="EMBL" id="JBJKTR010000013">
    <property type="protein sequence ID" value="KAL3348052.1"/>
    <property type="molecule type" value="Genomic_DNA"/>
</dbReference>
<gene>
    <name evidence="2" type="ORF">AABB24_021611</name>
</gene>
<feature type="compositionally biased region" description="Low complexity" evidence="1">
    <location>
        <begin position="64"/>
        <end position="83"/>
    </location>
</feature>
<protein>
    <submittedName>
        <fullName evidence="2">Uncharacterized protein</fullName>
    </submittedName>
</protein>
<sequence length="167" mass="18591">NVSSIASPPDPSSSLLPFYFSFLSSFSHSSLLHLTMTCTRTIATLQKAPVSPFASLEVELLSSDSSESESVVHSSSSKKQPSSSKKKDTKKVYSAFPDTFTADDSLLSWGLKHKMRFVSFSKRYVVLGLVINLEQLEASHYAEINKEGNRAAWKSRRHYGKQHKEEA</sequence>
<keyword evidence="3" id="KW-1185">Reference proteome</keyword>
<organism evidence="2 3">
    <name type="scientific">Solanum stoloniferum</name>
    <dbReference type="NCBI Taxonomy" id="62892"/>
    <lineage>
        <taxon>Eukaryota</taxon>
        <taxon>Viridiplantae</taxon>
        <taxon>Streptophyta</taxon>
        <taxon>Embryophyta</taxon>
        <taxon>Tracheophyta</taxon>
        <taxon>Spermatophyta</taxon>
        <taxon>Magnoliopsida</taxon>
        <taxon>eudicotyledons</taxon>
        <taxon>Gunneridae</taxon>
        <taxon>Pentapetalae</taxon>
        <taxon>asterids</taxon>
        <taxon>lamiids</taxon>
        <taxon>Solanales</taxon>
        <taxon>Solanaceae</taxon>
        <taxon>Solanoideae</taxon>
        <taxon>Solaneae</taxon>
        <taxon>Solanum</taxon>
    </lineage>
</organism>
<feature type="region of interest" description="Disordered" evidence="1">
    <location>
        <begin position="64"/>
        <end position="91"/>
    </location>
</feature>
<feature type="non-terminal residue" evidence="2">
    <location>
        <position position="1"/>
    </location>
</feature>
<proteinExistence type="predicted"/>
<accession>A0ABD2SVY2</accession>
<evidence type="ECO:0000256" key="1">
    <source>
        <dbReference type="SAM" id="MobiDB-lite"/>
    </source>
</evidence>
<reference evidence="2 3" key="1">
    <citation type="submission" date="2024-05" db="EMBL/GenBank/DDBJ databases">
        <title>De novo assembly of an allotetraploid wild potato.</title>
        <authorList>
            <person name="Hosaka A.J."/>
        </authorList>
    </citation>
    <scope>NUCLEOTIDE SEQUENCE [LARGE SCALE GENOMIC DNA]</scope>
    <source>
        <tissue evidence="2">Young leaves</tissue>
    </source>
</reference>
<dbReference type="Proteomes" id="UP001627284">
    <property type="component" value="Unassembled WGS sequence"/>
</dbReference>
<evidence type="ECO:0000313" key="2">
    <source>
        <dbReference type="EMBL" id="KAL3348052.1"/>
    </source>
</evidence>
<dbReference type="AlphaFoldDB" id="A0ABD2SVY2"/>
<comment type="caution">
    <text evidence="2">The sequence shown here is derived from an EMBL/GenBank/DDBJ whole genome shotgun (WGS) entry which is preliminary data.</text>
</comment>
<evidence type="ECO:0000313" key="3">
    <source>
        <dbReference type="Proteomes" id="UP001627284"/>
    </source>
</evidence>
<name>A0ABD2SVY2_9SOLN</name>